<name>A0A2M7LKX9_9BACT</name>
<dbReference type="Proteomes" id="UP000228500">
    <property type="component" value="Unassembled WGS sequence"/>
</dbReference>
<comment type="caution">
    <text evidence="1">The sequence shown here is derived from an EMBL/GenBank/DDBJ whole genome shotgun (WGS) entry which is preliminary data.</text>
</comment>
<gene>
    <name evidence="1" type="ORF">COZ40_01765</name>
</gene>
<protein>
    <submittedName>
        <fullName evidence="1">Uncharacterized protein</fullName>
    </submittedName>
</protein>
<evidence type="ECO:0000313" key="2">
    <source>
        <dbReference type="Proteomes" id="UP000228500"/>
    </source>
</evidence>
<evidence type="ECO:0000313" key="1">
    <source>
        <dbReference type="EMBL" id="PIX68733.1"/>
    </source>
</evidence>
<organism evidence="1 2">
    <name type="scientific">Candidatus Roizmanbacteria bacterium CG_4_10_14_3_um_filter_39_13</name>
    <dbReference type="NCBI Taxonomy" id="1974831"/>
    <lineage>
        <taxon>Bacteria</taxon>
        <taxon>Candidatus Roizmaniibacteriota</taxon>
    </lineage>
</organism>
<sequence>MNTKTFLVILAILVGTTAILAYDSKGSVNGLSDANSDSDISLTTNPDPLQPGPATFFIEVKDKSGKPVDTAQV</sequence>
<dbReference type="EMBL" id="PFJH01000072">
    <property type="protein sequence ID" value="PIX68733.1"/>
    <property type="molecule type" value="Genomic_DNA"/>
</dbReference>
<proteinExistence type="predicted"/>
<accession>A0A2M7LKX9</accession>
<dbReference type="AlphaFoldDB" id="A0A2M7LKX9"/>
<reference evidence="2" key="1">
    <citation type="submission" date="2017-09" db="EMBL/GenBank/DDBJ databases">
        <title>Depth-based differentiation of microbial function through sediment-hosted aquifers and enrichment of novel symbionts in the deep terrestrial subsurface.</title>
        <authorList>
            <person name="Probst A.J."/>
            <person name="Ladd B."/>
            <person name="Jarett J.K."/>
            <person name="Geller-Mcgrath D.E."/>
            <person name="Sieber C.M.K."/>
            <person name="Emerson J.B."/>
            <person name="Anantharaman K."/>
            <person name="Thomas B.C."/>
            <person name="Malmstrom R."/>
            <person name="Stieglmeier M."/>
            <person name="Klingl A."/>
            <person name="Woyke T."/>
            <person name="Ryan C.M."/>
            <person name="Banfield J.F."/>
        </authorList>
    </citation>
    <scope>NUCLEOTIDE SEQUENCE [LARGE SCALE GENOMIC DNA]</scope>
</reference>